<evidence type="ECO:0000256" key="6">
    <source>
        <dbReference type="ARBA" id="ARBA00022741"/>
    </source>
</evidence>
<keyword evidence="16" id="KW-1185">Reference proteome</keyword>
<feature type="domain" description="Response regulatory" evidence="14">
    <location>
        <begin position="734"/>
        <end position="851"/>
    </location>
</feature>
<dbReference type="FunFam" id="1.10.287.130:FF:000038">
    <property type="entry name" value="Sensory transduction histidine kinase"/>
    <property type="match status" value="1"/>
</dbReference>
<dbReference type="RefSeq" id="WP_124938603.1">
    <property type="nucleotide sequence ID" value="NZ_RJVQ01000010.1"/>
</dbReference>
<dbReference type="Pfam" id="PF00512">
    <property type="entry name" value="HisKA"/>
    <property type="match status" value="1"/>
</dbReference>
<keyword evidence="10" id="KW-0902">Two-component regulatory system</keyword>
<feature type="modified residue" description="4-aspartylphosphate" evidence="12">
    <location>
        <position position="784"/>
    </location>
</feature>
<dbReference type="Pfam" id="PF13185">
    <property type="entry name" value="GAF_2"/>
    <property type="match status" value="1"/>
</dbReference>
<dbReference type="Gene3D" id="1.10.287.130">
    <property type="match status" value="1"/>
</dbReference>
<reference evidence="15 16" key="1">
    <citation type="submission" date="2018-11" db="EMBL/GenBank/DDBJ databases">
        <title>Vibrio LJC006 sp. nov., isolated from seawater during the bloom of the enteromorpha.</title>
        <authorList>
            <person name="Liang J."/>
        </authorList>
    </citation>
    <scope>NUCLEOTIDE SEQUENCE [LARGE SCALE GENOMIC DNA]</scope>
    <source>
        <strain evidence="15 16">LJC006</strain>
    </source>
</reference>
<dbReference type="InterPro" id="IPR000014">
    <property type="entry name" value="PAS"/>
</dbReference>
<keyword evidence="11" id="KW-0472">Membrane</keyword>
<dbReference type="PANTHER" id="PTHR43047">
    <property type="entry name" value="TWO-COMPONENT HISTIDINE PROTEIN KINASE"/>
    <property type="match status" value="1"/>
</dbReference>
<evidence type="ECO:0000256" key="5">
    <source>
        <dbReference type="ARBA" id="ARBA00022679"/>
    </source>
</evidence>
<evidence type="ECO:0000259" key="14">
    <source>
        <dbReference type="PROSITE" id="PS50110"/>
    </source>
</evidence>
<dbReference type="Gene3D" id="3.30.565.10">
    <property type="entry name" value="Histidine kinase-like ATPase, C-terminal domain"/>
    <property type="match status" value="1"/>
</dbReference>
<dbReference type="InterPro" id="IPR003661">
    <property type="entry name" value="HisK_dim/P_dom"/>
</dbReference>
<feature type="domain" description="Histidine kinase" evidence="13">
    <location>
        <begin position="490"/>
        <end position="706"/>
    </location>
</feature>
<dbReference type="SUPFAM" id="SSF47384">
    <property type="entry name" value="Homodimeric domain of signal transducing histidine kinase"/>
    <property type="match status" value="1"/>
</dbReference>
<dbReference type="SUPFAM" id="SSF55785">
    <property type="entry name" value="PYP-like sensor domain (PAS domain)"/>
    <property type="match status" value="1"/>
</dbReference>
<evidence type="ECO:0000313" key="16">
    <source>
        <dbReference type="Proteomes" id="UP000281112"/>
    </source>
</evidence>
<organism evidence="15 16">
    <name type="scientific">Vibrio viridaestus</name>
    <dbReference type="NCBI Taxonomy" id="2487322"/>
    <lineage>
        <taxon>Bacteria</taxon>
        <taxon>Pseudomonadati</taxon>
        <taxon>Pseudomonadota</taxon>
        <taxon>Gammaproteobacteria</taxon>
        <taxon>Vibrionales</taxon>
        <taxon>Vibrionaceae</taxon>
        <taxon>Vibrio</taxon>
    </lineage>
</organism>
<evidence type="ECO:0000256" key="4">
    <source>
        <dbReference type="ARBA" id="ARBA00022553"/>
    </source>
</evidence>
<dbReference type="PRINTS" id="PR00344">
    <property type="entry name" value="BCTRLSENSOR"/>
</dbReference>
<dbReference type="PROSITE" id="PS50109">
    <property type="entry name" value="HIS_KIN"/>
    <property type="match status" value="1"/>
</dbReference>
<evidence type="ECO:0000256" key="10">
    <source>
        <dbReference type="ARBA" id="ARBA00023012"/>
    </source>
</evidence>
<dbReference type="Pfam" id="PF02518">
    <property type="entry name" value="HATPase_c"/>
    <property type="match status" value="1"/>
</dbReference>
<keyword evidence="6" id="KW-0547">Nucleotide-binding</keyword>
<evidence type="ECO:0000256" key="3">
    <source>
        <dbReference type="ARBA" id="ARBA00012438"/>
    </source>
</evidence>
<dbReference type="FunFam" id="3.30.565.10:FF:000006">
    <property type="entry name" value="Sensor histidine kinase WalK"/>
    <property type="match status" value="1"/>
</dbReference>
<dbReference type="InterPro" id="IPR036097">
    <property type="entry name" value="HisK_dim/P_sf"/>
</dbReference>
<dbReference type="GO" id="GO:0016787">
    <property type="term" value="F:hydrolase activity"/>
    <property type="evidence" value="ECO:0007669"/>
    <property type="project" value="UniProtKB-KW"/>
</dbReference>
<protein>
    <recommendedName>
        <fullName evidence="3">histidine kinase</fullName>
        <ecNumber evidence="3">2.7.13.3</ecNumber>
    </recommendedName>
</protein>
<comment type="caution">
    <text evidence="15">The sequence shown here is derived from an EMBL/GenBank/DDBJ whole genome shotgun (WGS) entry which is preliminary data.</text>
</comment>
<keyword evidence="8" id="KW-0378">Hydrolase</keyword>
<dbReference type="Gene3D" id="3.40.50.2300">
    <property type="match status" value="1"/>
</dbReference>
<dbReference type="GO" id="GO:0009927">
    <property type="term" value="F:histidine phosphotransfer kinase activity"/>
    <property type="evidence" value="ECO:0007669"/>
    <property type="project" value="TreeGrafter"/>
</dbReference>
<dbReference type="Gene3D" id="3.30.450.20">
    <property type="entry name" value="PAS domain"/>
    <property type="match status" value="1"/>
</dbReference>
<dbReference type="SUPFAM" id="SSF55781">
    <property type="entry name" value="GAF domain-like"/>
    <property type="match status" value="1"/>
</dbReference>
<keyword evidence="4 12" id="KW-0597">Phosphoprotein</keyword>
<dbReference type="Gene3D" id="3.30.450.40">
    <property type="match status" value="1"/>
</dbReference>
<dbReference type="GO" id="GO:0005524">
    <property type="term" value="F:ATP binding"/>
    <property type="evidence" value="ECO:0007669"/>
    <property type="project" value="UniProtKB-KW"/>
</dbReference>
<sequence>MTMSFSSNEGGLNEQLSSVLYGLDSESKIALENICSLICDLFGIESVAIISPDNQWFFTIGLSEEVLLTQTQNSELFHSVFESGRPQTGSHLPTAFPLFSPTKAVVAVLGLFGSPDITLSSTQYIQLEKFSRQIETLLQYQRNQQQLEQKIHDNHRNRTRYLALIESSATGIALFNRRGDLLSGNLYLSQRLGYEKSHFARMSLSELLMLPDQVAMSVEDAGRLLDVLLSQEVAKKGIQMQAVHSSGDVLPVKVVVSEIQYDQTSDEPEYFAVISDLTSVYETHAKERDERALLQILHRGLTDYHALISGNTLWRFLKEGLKNLTKSQYALIGEVVDEKSASALKIHAITDLSWSPESKKLMEQLVRGDMLLSNPNTMLGRVFAQGEVVLNNDIGMAGTHLPPGHPTLHRYLGVPIIDRGKVIGMYAIANAEQPYDKSLVEWLEPFTSTCVLLINLYRQMNQQALLLEELSRAKEQAESASQAKTEFLSSMSHELRTPLNSILGFAQLLKGGRSVLNDKQTRQVDQILHSGKHLLNLINEVLDLAKIESGRFQVSLESIELGDLVSRCIQTLAPIAQQYGVHLHNHICTDIYAIGDYTRVQQVLINLISNGIKYNRSNGSVTVRVEKEGQYAKIVVSDTGVGLSIEQQSQLFQPFNRLGAEMSAIEGTGVGLALTKKLMSLMNGEIGVSSIEGEGSDFWFRLPVDYKVTSSDISSQPESAELSSHSSASKIAKKVLYIEDNPTNQRLMEDIFNDVDMCELVCVASGETGVELAFSDTPDLILLDIDLPGMNGFQVQTILKNNPLTRDIPVVALSANASHKDVEQAKNSGFLDYVTKPIEMKSFINLLDSVLSEE</sequence>
<comment type="catalytic activity">
    <reaction evidence="1">
        <text>ATP + protein L-histidine = ADP + protein N-phospho-L-histidine.</text>
        <dbReference type="EC" id="2.7.13.3"/>
    </reaction>
</comment>
<dbReference type="InterPro" id="IPR035965">
    <property type="entry name" value="PAS-like_dom_sf"/>
</dbReference>
<dbReference type="InterPro" id="IPR011006">
    <property type="entry name" value="CheY-like_superfamily"/>
</dbReference>
<dbReference type="InterPro" id="IPR004358">
    <property type="entry name" value="Sig_transdc_His_kin-like_C"/>
</dbReference>
<dbReference type="PANTHER" id="PTHR43047:SF72">
    <property type="entry name" value="OSMOSENSING HISTIDINE PROTEIN KINASE SLN1"/>
    <property type="match status" value="1"/>
</dbReference>
<evidence type="ECO:0000256" key="8">
    <source>
        <dbReference type="ARBA" id="ARBA00022801"/>
    </source>
</evidence>
<proteinExistence type="predicted"/>
<dbReference type="EMBL" id="RJVQ01000010">
    <property type="protein sequence ID" value="RQW61754.1"/>
    <property type="molecule type" value="Genomic_DNA"/>
</dbReference>
<dbReference type="Proteomes" id="UP000281112">
    <property type="component" value="Unassembled WGS sequence"/>
</dbReference>
<evidence type="ECO:0000313" key="15">
    <source>
        <dbReference type="EMBL" id="RQW61754.1"/>
    </source>
</evidence>
<dbReference type="GO" id="GO:0005886">
    <property type="term" value="C:plasma membrane"/>
    <property type="evidence" value="ECO:0007669"/>
    <property type="project" value="TreeGrafter"/>
</dbReference>
<dbReference type="GO" id="GO:0000155">
    <property type="term" value="F:phosphorelay sensor kinase activity"/>
    <property type="evidence" value="ECO:0007669"/>
    <property type="project" value="InterPro"/>
</dbReference>
<evidence type="ECO:0000256" key="7">
    <source>
        <dbReference type="ARBA" id="ARBA00022777"/>
    </source>
</evidence>
<dbReference type="InterPro" id="IPR005467">
    <property type="entry name" value="His_kinase_dom"/>
</dbReference>
<dbReference type="PROSITE" id="PS50110">
    <property type="entry name" value="RESPONSE_REGULATORY"/>
    <property type="match status" value="1"/>
</dbReference>
<dbReference type="CDD" id="cd16922">
    <property type="entry name" value="HATPase_EvgS-ArcB-TorS-like"/>
    <property type="match status" value="1"/>
</dbReference>
<dbReference type="EC" id="2.7.13.3" evidence="3"/>
<evidence type="ECO:0000256" key="1">
    <source>
        <dbReference type="ARBA" id="ARBA00000085"/>
    </source>
</evidence>
<keyword evidence="9" id="KW-0067">ATP-binding</keyword>
<dbReference type="InterPro" id="IPR029016">
    <property type="entry name" value="GAF-like_dom_sf"/>
</dbReference>
<dbReference type="SMART" id="SM00388">
    <property type="entry name" value="HisKA"/>
    <property type="match status" value="1"/>
</dbReference>
<evidence type="ECO:0000259" key="13">
    <source>
        <dbReference type="PROSITE" id="PS50109"/>
    </source>
</evidence>
<dbReference type="SUPFAM" id="SSF52172">
    <property type="entry name" value="CheY-like"/>
    <property type="match status" value="1"/>
</dbReference>
<comment type="subcellular location">
    <subcellularLocation>
        <location evidence="2">Membrane</location>
    </subcellularLocation>
</comment>
<dbReference type="CDD" id="cd00082">
    <property type="entry name" value="HisKA"/>
    <property type="match status" value="1"/>
</dbReference>
<dbReference type="SMART" id="SM00387">
    <property type="entry name" value="HATPase_c"/>
    <property type="match status" value="1"/>
</dbReference>
<dbReference type="Pfam" id="PF00072">
    <property type="entry name" value="Response_reg"/>
    <property type="match status" value="1"/>
</dbReference>
<dbReference type="InterPro" id="IPR001789">
    <property type="entry name" value="Sig_transdc_resp-reg_receiver"/>
</dbReference>
<dbReference type="InterPro" id="IPR036890">
    <property type="entry name" value="HATPase_C_sf"/>
</dbReference>
<evidence type="ECO:0000256" key="11">
    <source>
        <dbReference type="ARBA" id="ARBA00023136"/>
    </source>
</evidence>
<accession>A0A3N9TD28</accession>
<dbReference type="InterPro" id="IPR003594">
    <property type="entry name" value="HATPase_dom"/>
</dbReference>
<evidence type="ECO:0000256" key="12">
    <source>
        <dbReference type="PROSITE-ProRule" id="PRU00169"/>
    </source>
</evidence>
<gene>
    <name evidence="15" type="ORF">EES38_18010</name>
</gene>
<dbReference type="SMART" id="SM00448">
    <property type="entry name" value="REC"/>
    <property type="match status" value="1"/>
</dbReference>
<dbReference type="InterPro" id="IPR003018">
    <property type="entry name" value="GAF"/>
</dbReference>
<keyword evidence="5" id="KW-0808">Transferase</keyword>
<keyword evidence="7" id="KW-0418">Kinase</keyword>
<dbReference type="AlphaFoldDB" id="A0A3N9TD28"/>
<evidence type="ECO:0000256" key="2">
    <source>
        <dbReference type="ARBA" id="ARBA00004370"/>
    </source>
</evidence>
<dbReference type="NCBIfam" id="TIGR00229">
    <property type="entry name" value="sensory_box"/>
    <property type="match status" value="1"/>
</dbReference>
<evidence type="ECO:0000256" key="9">
    <source>
        <dbReference type="ARBA" id="ARBA00022840"/>
    </source>
</evidence>
<dbReference type="SUPFAM" id="SSF55874">
    <property type="entry name" value="ATPase domain of HSP90 chaperone/DNA topoisomerase II/histidine kinase"/>
    <property type="match status" value="1"/>
</dbReference>
<name>A0A3N9TD28_9VIBR</name>
<dbReference type="OrthoDB" id="9797243at2"/>